<dbReference type="EMBL" id="BMMS01000036">
    <property type="protein sequence ID" value="GGO98117.1"/>
    <property type="molecule type" value="Genomic_DNA"/>
</dbReference>
<keyword evidence="2" id="KW-1185">Reference proteome</keyword>
<protein>
    <submittedName>
        <fullName evidence="1">Uncharacterized protein</fullName>
    </submittedName>
</protein>
<reference evidence="1" key="2">
    <citation type="submission" date="2020-09" db="EMBL/GenBank/DDBJ databases">
        <authorList>
            <person name="Sun Q."/>
            <person name="Zhou Y."/>
        </authorList>
    </citation>
    <scope>NUCLEOTIDE SEQUENCE</scope>
    <source>
        <strain evidence="1">CGMCC 4.7201</strain>
    </source>
</reference>
<sequence>MSVTFSALVAPIAFVNVCADGEERIPVRHETYPQARAALPAHTQTCGQEDCAVYGVYPHPVYPEGTPEEVNVSNANARYLLGLLGLDTEDLCGTLPGADLARLVLRALNRGFDDTGMGASAPLREAGRAQFIDCGRPAGYGRARLEELQQLALWASTNDKEITWG</sequence>
<reference evidence="1" key="1">
    <citation type="journal article" date="2014" name="Int. J. Syst. Evol. Microbiol.">
        <title>Complete genome sequence of Corynebacterium casei LMG S-19264T (=DSM 44701T), isolated from a smear-ripened cheese.</title>
        <authorList>
            <consortium name="US DOE Joint Genome Institute (JGI-PGF)"/>
            <person name="Walter F."/>
            <person name="Albersmeier A."/>
            <person name="Kalinowski J."/>
            <person name="Ruckert C."/>
        </authorList>
    </citation>
    <scope>NUCLEOTIDE SEQUENCE</scope>
    <source>
        <strain evidence="1">CGMCC 4.7201</strain>
    </source>
</reference>
<evidence type="ECO:0000313" key="2">
    <source>
        <dbReference type="Proteomes" id="UP000641932"/>
    </source>
</evidence>
<dbReference type="RefSeq" id="WP_189135113.1">
    <property type="nucleotide sequence ID" value="NZ_BMMS01000036.1"/>
</dbReference>
<accession>A0A918E0C5</accession>
<dbReference type="AlphaFoldDB" id="A0A918E0C5"/>
<name>A0A918E0C5_9ACTN</name>
<organism evidence="1 2">
    <name type="scientific">Wenjunlia tyrosinilytica</name>
    <dbReference type="NCBI Taxonomy" id="1544741"/>
    <lineage>
        <taxon>Bacteria</taxon>
        <taxon>Bacillati</taxon>
        <taxon>Actinomycetota</taxon>
        <taxon>Actinomycetes</taxon>
        <taxon>Kitasatosporales</taxon>
        <taxon>Streptomycetaceae</taxon>
        <taxon>Wenjunlia</taxon>
    </lineage>
</organism>
<gene>
    <name evidence="1" type="ORF">GCM10012280_61500</name>
</gene>
<comment type="caution">
    <text evidence="1">The sequence shown here is derived from an EMBL/GenBank/DDBJ whole genome shotgun (WGS) entry which is preliminary data.</text>
</comment>
<proteinExistence type="predicted"/>
<dbReference type="Proteomes" id="UP000641932">
    <property type="component" value="Unassembled WGS sequence"/>
</dbReference>
<evidence type="ECO:0000313" key="1">
    <source>
        <dbReference type="EMBL" id="GGO98117.1"/>
    </source>
</evidence>